<protein>
    <submittedName>
        <fullName evidence="3">Uncharacterized protein</fullName>
    </submittedName>
</protein>
<evidence type="ECO:0000256" key="1">
    <source>
        <dbReference type="SAM" id="Coils"/>
    </source>
</evidence>
<dbReference type="EMBL" id="KV454406">
    <property type="protein sequence ID" value="ODQ68492.1"/>
    <property type="molecule type" value="Genomic_DNA"/>
</dbReference>
<proteinExistence type="predicted"/>
<evidence type="ECO:0000256" key="2">
    <source>
        <dbReference type="SAM" id="MobiDB-lite"/>
    </source>
</evidence>
<evidence type="ECO:0000313" key="4">
    <source>
        <dbReference type="Proteomes" id="UP000095009"/>
    </source>
</evidence>
<feature type="compositionally biased region" description="Polar residues" evidence="2">
    <location>
        <begin position="126"/>
        <end position="136"/>
    </location>
</feature>
<feature type="region of interest" description="Disordered" evidence="2">
    <location>
        <begin position="1"/>
        <end position="65"/>
    </location>
</feature>
<gene>
    <name evidence="3" type="ORF">NADFUDRAFT_76783</name>
</gene>
<keyword evidence="1" id="KW-0175">Coiled coil</keyword>
<dbReference type="STRING" id="857566.A0A1E3PU56"/>
<keyword evidence="4" id="KW-1185">Reference proteome</keyword>
<organism evidence="3 4">
    <name type="scientific">Nadsonia fulvescens var. elongata DSM 6958</name>
    <dbReference type="NCBI Taxonomy" id="857566"/>
    <lineage>
        <taxon>Eukaryota</taxon>
        <taxon>Fungi</taxon>
        <taxon>Dikarya</taxon>
        <taxon>Ascomycota</taxon>
        <taxon>Saccharomycotina</taxon>
        <taxon>Dipodascomycetes</taxon>
        <taxon>Dipodascales</taxon>
        <taxon>Dipodascales incertae sedis</taxon>
        <taxon>Nadsonia</taxon>
    </lineage>
</organism>
<feature type="region of interest" description="Disordered" evidence="2">
    <location>
        <begin position="102"/>
        <end position="138"/>
    </location>
</feature>
<reference evidence="3 4" key="1">
    <citation type="journal article" date="2016" name="Proc. Natl. Acad. Sci. U.S.A.">
        <title>Comparative genomics of biotechnologically important yeasts.</title>
        <authorList>
            <person name="Riley R."/>
            <person name="Haridas S."/>
            <person name="Wolfe K.H."/>
            <person name="Lopes M.R."/>
            <person name="Hittinger C.T."/>
            <person name="Goeker M."/>
            <person name="Salamov A.A."/>
            <person name="Wisecaver J.H."/>
            <person name="Long T.M."/>
            <person name="Calvey C.H."/>
            <person name="Aerts A.L."/>
            <person name="Barry K.W."/>
            <person name="Choi C."/>
            <person name="Clum A."/>
            <person name="Coughlan A.Y."/>
            <person name="Deshpande S."/>
            <person name="Douglass A.P."/>
            <person name="Hanson S.J."/>
            <person name="Klenk H.-P."/>
            <person name="LaButti K.M."/>
            <person name="Lapidus A."/>
            <person name="Lindquist E.A."/>
            <person name="Lipzen A.M."/>
            <person name="Meier-Kolthoff J.P."/>
            <person name="Ohm R.A."/>
            <person name="Otillar R.P."/>
            <person name="Pangilinan J.L."/>
            <person name="Peng Y."/>
            <person name="Rokas A."/>
            <person name="Rosa C.A."/>
            <person name="Scheuner C."/>
            <person name="Sibirny A.A."/>
            <person name="Slot J.C."/>
            <person name="Stielow J.B."/>
            <person name="Sun H."/>
            <person name="Kurtzman C.P."/>
            <person name="Blackwell M."/>
            <person name="Grigoriev I.V."/>
            <person name="Jeffries T.W."/>
        </authorList>
    </citation>
    <scope>NUCLEOTIDE SEQUENCE [LARGE SCALE GENOMIC DNA]</scope>
    <source>
        <strain evidence="3 4">DSM 6958</strain>
    </source>
</reference>
<dbReference type="AlphaFoldDB" id="A0A1E3PU56"/>
<sequence>MDPNQSLRGPYQEMLNSTNTIPMNPAMNTGMNPNHSISPHPPATGPAPGTTGHGDNGHSSIPGGANMTLTPLQALNVLRQRVSIVLEINKHLIRHAIASNPYSSPNLTLVEAPPSTTPTPTPDGQPANTRKNNPVSGPQLLTIPYQPNPLAFQACMKRLSANLSYLASVADKTNKVAKSNPPDEHSEGIDMATFQSTGFPAVMSSPKEIPALVEIYKQLQVSFPELLAFLQQQAQAQQAQAQQAQAQQAQQVQRNQRLQHDSNAANSVLGNFSASMSSPLGIMDSASPNTTMIANHL</sequence>
<accession>A0A1E3PU56</accession>
<dbReference type="OrthoDB" id="2530523at2759"/>
<evidence type="ECO:0000313" key="3">
    <source>
        <dbReference type="EMBL" id="ODQ68492.1"/>
    </source>
</evidence>
<name>A0A1E3PU56_9ASCO</name>
<feature type="coiled-coil region" evidence="1">
    <location>
        <begin position="227"/>
        <end position="261"/>
    </location>
</feature>
<dbReference type="Proteomes" id="UP000095009">
    <property type="component" value="Unassembled WGS sequence"/>
</dbReference>
<feature type="compositionally biased region" description="Polar residues" evidence="2">
    <location>
        <begin position="14"/>
        <end position="37"/>
    </location>
</feature>